<evidence type="ECO:0000313" key="1">
    <source>
        <dbReference type="EMBL" id="GAA1764923.1"/>
    </source>
</evidence>
<sequence length="169" mass="17785">MPEAVLVLAALVAAPYAPSAQSPQELRADVIGRSVAAVEQLSPDEHAHHGHAVAEGQTKIACVVELMGYAPADAKRAEDVTTAYTYFLCAAGAAGQPYAQASRISGPAAVDLRQSPPLVHVPEAGLGYDERLKAIIPAEYQDWAAQGFRDRGVPEALLPKYEAMLVASP</sequence>
<protein>
    <submittedName>
        <fullName evidence="1">Uncharacterized protein</fullName>
    </submittedName>
</protein>
<dbReference type="Proteomes" id="UP001500655">
    <property type="component" value="Unassembled WGS sequence"/>
</dbReference>
<evidence type="ECO:0000313" key="2">
    <source>
        <dbReference type="Proteomes" id="UP001500655"/>
    </source>
</evidence>
<keyword evidence="2" id="KW-1185">Reference proteome</keyword>
<comment type="caution">
    <text evidence="1">The sequence shown here is derived from an EMBL/GenBank/DDBJ whole genome shotgun (WGS) entry which is preliminary data.</text>
</comment>
<accession>A0ABP4X0D4</accession>
<dbReference type="EMBL" id="BAAALS010000020">
    <property type="protein sequence ID" value="GAA1764923.1"/>
    <property type="molecule type" value="Genomic_DNA"/>
</dbReference>
<gene>
    <name evidence="1" type="ORF">GCM10009681_40010</name>
</gene>
<reference evidence="2" key="1">
    <citation type="journal article" date="2019" name="Int. J. Syst. Evol. Microbiol.">
        <title>The Global Catalogue of Microorganisms (GCM) 10K type strain sequencing project: providing services to taxonomists for standard genome sequencing and annotation.</title>
        <authorList>
            <consortium name="The Broad Institute Genomics Platform"/>
            <consortium name="The Broad Institute Genome Sequencing Center for Infectious Disease"/>
            <person name="Wu L."/>
            <person name="Ma J."/>
        </authorList>
    </citation>
    <scope>NUCLEOTIDE SEQUENCE [LARGE SCALE GENOMIC DNA]</scope>
    <source>
        <strain evidence="2">JCM 13249</strain>
    </source>
</reference>
<name>A0ABP4X0D4_9ACTN</name>
<proteinExistence type="predicted"/>
<organism evidence="1 2">
    <name type="scientific">Luedemannella helvata</name>
    <dbReference type="NCBI Taxonomy" id="349315"/>
    <lineage>
        <taxon>Bacteria</taxon>
        <taxon>Bacillati</taxon>
        <taxon>Actinomycetota</taxon>
        <taxon>Actinomycetes</taxon>
        <taxon>Micromonosporales</taxon>
        <taxon>Micromonosporaceae</taxon>
        <taxon>Luedemannella</taxon>
    </lineage>
</organism>